<dbReference type="AlphaFoldDB" id="A0A0N1HP99"/>
<proteinExistence type="predicted"/>
<protein>
    <recommendedName>
        <fullName evidence="4">Ecp2 effector protein domain-containing protein</fullName>
    </recommendedName>
</protein>
<sequence length="179" mass="19444">MRISNLRISSFATITLLLLPAATSAGKWGDDVSETMDWNNLCNFLPLLGANGTGPEKTCSSVRPLNTNGGSEGMYGGSYYTSKEAGTTPARSKCRDLTPDAINAEGPTGDFVVLYNYCTNGTGWTHLKIYDQKGCPGLLSRPKTMIYDVVSSFTEYFTTGQPYCISPGFKVKSFLYLKP</sequence>
<gene>
    <name evidence="2" type="ORF">AB675_3662</name>
</gene>
<accession>A0A0N1HP99</accession>
<dbReference type="Proteomes" id="UP000038010">
    <property type="component" value="Unassembled WGS sequence"/>
</dbReference>
<keyword evidence="1" id="KW-0732">Signal</keyword>
<evidence type="ECO:0000256" key="1">
    <source>
        <dbReference type="SAM" id="SignalP"/>
    </source>
</evidence>
<feature type="signal peptide" evidence="1">
    <location>
        <begin position="1"/>
        <end position="25"/>
    </location>
</feature>
<dbReference type="RefSeq" id="XP_017996995.1">
    <property type="nucleotide sequence ID" value="XM_018143733.1"/>
</dbReference>
<evidence type="ECO:0008006" key="4">
    <source>
        <dbReference type="Google" id="ProtNLM"/>
    </source>
</evidence>
<comment type="caution">
    <text evidence="2">The sequence shown here is derived from an EMBL/GenBank/DDBJ whole genome shotgun (WGS) entry which is preliminary data.</text>
</comment>
<dbReference type="VEuPathDB" id="FungiDB:AB675_3662"/>
<organism evidence="2 3">
    <name type="scientific">Cyphellophora attinorum</name>
    <dbReference type="NCBI Taxonomy" id="1664694"/>
    <lineage>
        <taxon>Eukaryota</taxon>
        <taxon>Fungi</taxon>
        <taxon>Dikarya</taxon>
        <taxon>Ascomycota</taxon>
        <taxon>Pezizomycotina</taxon>
        <taxon>Eurotiomycetes</taxon>
        <taxon>Chaetothyriomycetidae</taxon>
        <taxon>Chaetothyriales</taxon>
        <taxon>Cyphellophoraceae</taxon>
        <taxon>Cyphellophora</taxon>
    </lineage>
</organism>
<feature type="chain" id="PRO_5005873428" description="Ecp2 effector protein domain-containing protein" evidence="1">
    <location>
        <begin position="26"/>
        <end position="179"/>
    </location>
</feature>
<evidence type="ECO:0000313" key="3">
    <source>
        <dbReference type="Proteomes" id="UP000038010"/>
    </source>
</evidence>
<name>A0A0N1HP99_9EURO</name>
<evidence type="ECO:0000313" key="2">
    <source>
        <dbReference type="EMBL" id="KPI37032.1"/>
    </source>
</evidence>
<dbReference type="EMBL" id="LFJN01000026">
    <property type="protein sequence ID" value="KPI37032.1"/>
    <property type="molecule type" value="Genomic_DNA"/>
</dbReference>
<reference evidence="2 3" key="1">
    <citation type="submission" date="2015-06" db="EMBL/GenBank/DDBJ databases">
        <title>Draft genome of the ant-associated black yeast Phialophora attae CBS 131958.</title>
        <authorList>
            <person name="Moreno L.F."/>
            <person name="Stielow B.J."/>
            <person name="de Hoog S."/>
            <person name="Vicente V.A."/>
            <person name="Weiss V.A."/>
            <person name="de Vries M."/>
            <person name="Cruz L.M."/>
            <person name="Souza E.M."/>
        </authorList>
    </citation>
    <scope>NUCLEOTIDE SEQUENCE [LARGE SCALE GENOMIC DNA]</scope>
    <source>
        <strain evidence="2 3">CBS 131958</strain>
    </source>
</reference>
<dbReference type="GeneID" id="28735613"/>
<keyword evidence="3" id="KW-1185">Reference proteome</keyword>